<proteinExistence type="inferred from homology"/>
<dbReference type="InterPro" id="IPR039298">
    <property type="entry name" value="ACOT13"/>
</dbReference>
<name>A0ABR2E239_9ROSI</name>
<dbReference type="CDD" id="cd03443">
    <property type="entry name" value="PaaI_thioesterase"/>
    <property type="match status" value="1"/>
</dbReference>
<evidence type="ECO:0000313" key="5">
    <source>
        <dbReference type="Proteomes" id="UP001472677"/>
    </source>
</evidence>
<dbReference type="SUPFAM" id="SSF54637">
    <property type="entry name" value="Thioesterase/thiol ester dehydrase-isomerase"/>
    <property type="match status" value="1"/>
</dbReference>
<sequence>MLGSDQMDSDKCPWMGKKVAADPQKRMQETMEKGIATMKKRMASVELENLTAQGLLIDRAHKGSVHSTLTIPPSLSDAHGNWQAGAIATLIDMIASVAIYTETGTGRGQVTMDYSISYYSSAKIQEKVEIEAKVIGNKGRLTSVVVEVRKKDGGALIAVGKMWAASNEFRAPWSQPSKL</sequence>
<comment type="similarity">
    <text evidence="1">Belongs to the thioesterase PaaI family.</text>
</comment>
<dbReference type="Pfam" id="PF03061">
    <property type="entry name" value="4HBT"/>
    <property type="match status" value="1"/>
</dbReference>
<organism evidence="4 5">
    <name type="scientific">Hibiscus sabdariffa</name>
    <name type="common">roselle</name>
    <dbReference type="NCBI Taxonomy" id="183260"/>
    <lineage>
        <taxon>Eukaryota</taxon>
        <taxon>Viridiplantae</taxon>
        <taxon>Streptophyta</taxon>
        <taxon>Embryophyta</taxon>
        <taxon>Tracheophyta</taxon>
        <taxon>Spermatophyta</taxon>
        <taxon>Magnoliopsida</taxon>
        <taxon>eudicotyledons</taxon>
        <taxon>Gunneridae</taxon>
        <taxon>Pentapetalae</taxon>
        <taxon>rosids</taxon>
        <taxon>malvids</taxon>
        <taxon>Malvales</taxon>
        <taxon>Malvaceae</taxon>
        <taxon>Malvoideae</taxon>
        <taxon>Hibiscus</taxon>
    </lineage>
</organism>
<dbReference type="InterPro" id="IPR029069">
    <property type="entry name" value="HotDog_dom_sf"/>
</dbReference>
<dbReference type="PANTHER" id="PTHR21660:SF52">
    <property type="entry name" value="SUPERFAMILY PROTEIN, PUTATIVE-RELATED"/>
    <property type="match status" value="1"/>
</dbReference>
<dbReference type="Proteomes" id="UP001472677">
    <property type="component" value="Unassembled WGS sequence"/>
</dbReference>
<evidence type="ECO:0000256" key="1">
    <source>
        <dbReference type="ARBA" id="ARBA00008324"/>
    </source>
</evidence>
<dbReference type="InterPro" id="IPR006683">
    <property type="entry name" value="Thioestr_dom"/>
</dbReference>
<evidence type="ECO:0000256" key="2">
    <source>
        <dbReference type="SAM" id="MobiDB-lite"/>
    </source>
</evidence>
<feature type="region of interest" description="Disordered" evidence="2">
    <location>
        <begin position="1"/>
        <end position="26"/>
    </location>
</feature>
<comment type="caution">
    <text evidence="4">The sequence shown here is derived from an EMBL/GenBank/DDBJ whole genome shotgun (WGS) entry which is preliminary data.</text>
</comment>
<protein>
    <recommendedName>
        <fullName evidence="3">Thioesterase domain-containing protein</fullName>
    </recommendedName>
</protein>
<gene>
    <name evidence="4" type="ORF">V6N12_039886</name>
</gene>
<dbReference type="PANTHER" id="PTHR21660">
    <property type="entry name" value="THIOESTERASE SUPERFAMILY MEMBER-RELATED"/>
    <property type="match status" value="1"/>
</dbReference>
<accession>A0ABR2E239</accession>
<dbReference type="Gene3D" id="3.10.129.10">
    <property type="entry name" value="Hotdog Thioesterase"/>
    <property type="match status" value="1"/>
</dbReference>
<dbReference type="EMBL" id="JBBPBM010000020">
    <property type="protein sequence ID" value="KAK8551236.1"/>
    <property type="molecule type" value="Genomic_DNA"/>
</dbReference>
<evidence type="ECO:0000259" key="3">
    <source>
        <dbReference type="Pfam" id="PF03061"/>
    </source>
</evidence>
<keyword evidence="5" id="KW-1185">Reference proteome</keyword>
<feature type="domain" description="Thioesterase" evidence="3">
    <location>
        <begin position="80"/>
        <end position="154"/>
    </location>
</feature>
<evidence type="ECO:0000313" key="4">
    <source>
        <dbReference type="EMBL" id="KAK8551236.1"/>
    </source>
</evidence>
<reference evidence="4 5" key="1">
    <citation type="journal article" date="2024" name="G3 (Bethesda)">
        <title>Genome assembly of Hibiscus sabdariffa L. provides insights into metabolisms of medicinal natural products.</title>
        <authorList>
            <person name="Kim T."/>
        </authorList>
    </citation>
    <scope>NUCLEOTIDE SEQUENCE [LARGE SCALE GENOMIC DNA]</scope>
    <source>
        <strain evidence="4">TK-2024</strain>
        <tissue evidence="4">Old leaves</tissue>
    </source>
</reference>